<dbReference type="OrthoDB" id="77989at2759"/>
<dbReference type="PROSITE" id="PS00893">
    <property type="entry name" value="NUDIX_BOX"/>
    <property type="match status" value="1"/>
</dbReference>
<dbReference type="InParanoid" id="A0A168KXW4"/>
<name>A0A168KXW4_ABSGL</name>
<dbReference type="InterPro" id="IPR020084">
    <property type="entry name" value="NUDIX_hydrolase_CS"/>
</dbReference>
<protein>
    <recommendedName>
        <fullName evidence="3">Nudix hydrolase domain-containing protein</fullName>
    </recommendedName>
</protein>
<dbReference type="GO" id="GO:0010945">
    <property type="term" value="F:coenzyme A diphosphatase activity"/>
    <property type="evidence" value="ECO:0007669"/>
    <property type="project" value="InterPro"/>
</dbReference>
<dbReference type="Pfam" id="PF00293">
    <property type="entry name" value="NUDIX"/>
    <property type="match status" value="1"/>
</dbReference>
<feature type="domain" description="Nudix hydrolase" evidence="3">
    <location>
        <begin position="61"/>
        <end position="206"/>
    </location>
</feature>
<keyword evidence="2" id="KW-1133">Transmembrane helix</keyword>
<proteinExistence type="predicted"/>
<keyword evidence="2" id="KW-0812">Transmembrane</keyword>
<dbReference type="Gene3D" id="3.90.79.10">
    <property type="entry name" value="Nucleoside Triphosphate Pyrophosphohydrolase"/>
    <property type="match status" value="1"/>
</dbReference>
<evidence type="ECO:0000313" key="5">
    <source>
        <dbReference type="Proteomes" id="UP000078561"/>
    </source>
</evidence>
<dbReference type="OMA" id="LMICAEG"/>
<dbReference type="STRING" id="4829.A0A168KXW4"/>
<dbReference type="PROSITE" id="PS51462">
    <property type="entry name" value="NUDIX"/>
    <property type="match status" value="1"/>
</dbReference>
<evidence type="ECO:0000259" key="3">
    <source>
        <dbReference type="PROSITE" id="PS51462"/>
    </source>
</evidence>
<keyword evidence="5" id="KW-1185">Reference proteome</keyword>
<dbReference type="InterPro" id="IPR000086">
    <property type="entry name" value="NUDIX_hydrolase_dom"/>
</dbReference>
<gene>
    <name evidence="4" type="primary">ABSGL_01000.1 scaffold 1139</name>
</gene>
<evidence type="ECO:0000256" key="2">
    <source>
        <dbReference type="SAM" id="Phobius"/>
    </source>
</evidence>
<dbReference type="PANTHER" id="PTHR12992">
    <property type="entry name" value="NUDIX HYDROLASE"/>
    <property type="match status" value="1"/>
</dbReference>
<evidence type="ECO:0000313" key="4">
    <source>
        <dbReference type="EMBL" id="SAL95659.1"/>
    </source>
</evidence>
<dbReference type="InterPro" id="IPR045121">
    <property type="entry name" value="CoAse"/>
</dbReference>
<sequence>MPISSKEALKRIGERLQADSSLYIPSPLTQPRRACVALILRWHSKRPDLIPQATSAAYPPKTIQEFFELPWVKEDDQGHAELLFMQRATRSGDRWSGHVAYIGGKNEAGETDLDTVTREVQEESGLDLASDAFLQLGRLDDREVISTYNKQLMMILIPFVFLQVVPCTPPMDLEKDEVASVAWIPLDFFLSPIPNERVCYAEESLTPRVLQGWRRKLLRPLLGGVSFPAIDLPIDKHPDMTISLGGDNTSSHRRFRLWGLTLAMTRDLIQLTGQADLPFVALVAGTPRYSRQDIGMWIKCIALVSLWTRSSSSLSKSQQQAQWEKAYYGSLRPGLVMAMVARVVVLAMGVSWLRRRFH</sequence>
<keyword evidence="1" id="KW-0378">Hydrolase</keyword>
<dbReference type="CDD" id="cd03426">
    <property type="entry name" value="NUDIX_CoAse_Nudt7"/>
    <property type="match status" value="1"/>
</dbReference>
<organism evidence="4">
    <name type="scientific">Absidia glauca</name>
    <name type="common">Pin mould</name>
    <dbReference type="NCBI Taxonomy" id="4829"/>
    <lineage>
        <taxon>Eukaryota</taxon>
        <taxon>Fungi</taxon>
        <taxon>Fungi incertae sedis</taxon>
        <taxon>Mucoromycota</taxon>
        <taxon>Mucoromycotina</taxon>
        <taxon>Mucoromycetes</taxon>
        <taxon>Mucorales</taxon>
        <taxon>Cunninghamellaceae</taxon>
        <taxon>Absidia</taxon>
    </lineage>
</organism>
<evidence type="ECO:0000256" key="1">
    <source>
        <dbReference type="ARBA" id="ARBA00022801"/>
    </source>
</evidence>
<dbReference type="AlphaFoldDB" id="A0A168KXW4"/>
<feature type="transmembrane region" description="Helical" evidence="2">
    <location>
        <begin position="334"/>
        <end position="353"/>
    </location>
</feature>
<dbReference type="InterPro" id="IPR015797">
    <property type="entry name" value="NUDIX_hydrolase-like_dom_sf"/>
</dbReference>
<dbReference type="SUPFAM" id="SSF55811">
    <property type="entry name" value="Nudix"/>
    <property type="match status" value="1"/>
</dbReference>
<accession>A0A168KXW4</accession>
<dbReference type="PANTHER" id="PTHR12992:SF44">
    <property type="entry name" value="NUDIX HYDROLASE DOMAIN-CONTAINING PROTEIN"/>
    <property type="match status" value="1"/>
</dbReference>
<dbReference type="Proteomes" id="UP000078561">
    <property type="component" value="Unassembled WGS sequence"/>
</dbReference>
<reference evidence="4" key="1">
    <citation type="submission" date="2016-04" db="EMBL/GenBank/DDBJ databases">
        <authorList>
            <person name="Evans L.H."/>
            <person name="Alamgir A."/>
            <person name="Owens N."/>
            <person name="Weber N.D."/>
            <person name="Virtaneva K."/>
            <person name="Barbian K."/>
            <person name="Babar A."/>
            <person name="Rosenke K."/>
        </authorList>
    </citation>
    <scope>NUCLEOTIDE SEQUENCE [LARGE SCALE GENOMIC DNA]</scope>
    <source>
        <strain evidence="4">CBS 101.48</strain>
    </source>
</reference>
<dbReference type="EMBL" id="LT550446">
    <property type="protein sequence ID" value="SAL95659.1"/>
    <property type="molecule type" value="Genomic_DNA"/>
</dbReference>
<keyword evidence="2" id="KW-0472">Membrane</keyword>